<gene>
    <name evidence="7" type="ORF">THAOC_30902</name>
</gene>
<evidence type="ECO:0000256" key="5">
    <source>
        <dbReference type="SAM" id="MobiDB-lite"/>
    </source>
</evidence>
<dbReference type="OrthoDB" id="432299at2759"/>
<dbReference type="AlphaFoldDB" id="K0RU52"/>
<evidence type="ECO:0000256" key="1">
    <source>
        <dbReference type="ARBA" id="ARBA00022617"/>
    </source>
</evidence>
<dbReference type="InterPro" id="IPR036400">
    <property type="entry name" value="Cyt_B5-like_heme/steroid_sf"/>
</dbReference>
<dbReference type="GO" id="GO:0004128">
    <property type="term" value="F:cytochrome-b5 reductase activity, acting on NAD(P)H"/>
    <property type="evidence" value="ECO:0007669"/>
    <property type="project" value="TreeGrafter"/>
</dbReference>
<dbReference type="SUPFAM" id="SSF55856">
    <property type="entry name" value="Cytochrome b5-like heme/steroid binding domain"/>
    <property type="match status" value="1"/>
</dbReference>
<dbReference type="InterPro" id="IPR018506">
    <property type="entry name" value="Cyt_B5_heme-BS"/>
</dbReference>
<dbReference type="Gene3D" id="3.10.120.10">
    <property type="entry name" value="Cytochrome b5-like heme/steroid binding domain"/>
    <property type="match status" value="1"/>
</dbReference>
<proteinExistence type="inferred from homology"/>
<evidence type="ECO:0000313" key="7">
    <source>
        <dbReference type="EMBL" id="EJK50157.1"/>
    </source>
</evidence>
<keyword evidence="2 4" id="KW-0479">Metal-binding</keyword>
<sequence>MGDTIMPIGKTETKAAQFADETNDAADVRMNPPPPRPNPRQEHRQRAHGGKQGVRKGFGLHDWMRLTRRAKDLAQRKGAPIRRDITVEEVKTHNKPHDGWMILRGKVYNVAPYLAYHPGGSEILERCLGKDASKLFDKYHQWVNIDGLIGTLLIGSLKGHEMPCLGEDDEDDESSDEGN</sequence>
<reference evidence="7 8" key="1">
    <citation type="journal article" date="2012" name="Genome Biol.">
        <title>Genome and low-iron response of an oceanic diatom adapted to chronic iron limitation.</title>
        <authorList>
            <person name="Lommer M."/>
            <person name="Specht M."/>
            <person name="Roy A.S."/>
            <person name="Kraemer L."/>
            <person name="Andreson R."/>
            <person name="Gutowska M.A."/>
            <person name="Wolf J."/>
            <person name="Bergner S.V."/>
            <person name="Schilhabel M.B."/>
            <person name="Klostermeier U.C."/>
            <person name="Beiko R.G."/>
            <person name="Rosenstiel P."/>
            <person name="Hippler M."/>
            <person name="Laroche J."/>
        </authorList>
    </citation>
    <scope>NUCLEOTIDE SEQUENCE [LARGE SCALE GENOMIC DNA]</scope>
    <source>
        <strain evidence="7 8">CCMP1005</strain>
    </source>
</reference>
<dbReference type="EMBL" id="AGNL01044148">
    <property type="protein sequence ID" value="EJK50157.1"/>
    <property type="molecule type" value="Genomic_DNA"/>
</dbReference>
<dbReference type="PROSITE" id="PS00191">
    <property type="entry name" value="CYTOCHROME_B5_1"/>
    <property type="match status" value="1"/>
</dbReference>
<dbReference type="GO" id="GO:0020037">
    <property type="term" value="F:heme binding"/>
    <property type="evidence" value="ECO:0007669"/>
    <property type="project" value="UniProtKB-UniRule"/>
</dbReference>
<keyword evidence="8" id="KW-1185">Reference proteome</keyword>
<comment type="caution">
    <text evidence="7">The sequence shown here is derived from an EMBL/GenBank/DDBJ whole genome shotgun (WGS) entry which is preliminary data.</text>
</comment>
<organism evidence="7 8">
    <name type="scientific">Thalassiosira oceanica</name>
    <name type="common">Marine diatom</name>
    <dbReference type="NCBI Taxonomy" id="159749"/>
    <lineage>
        <taxon>Eukaryota</taxon>
        <taxon>Sar</taxon>
        <taxon>Stramenopiles</taxon>
        <taxon>Ochrophyta</taxon>
        <taxon>Bacillariophyta</taxon>
        <taxon>Coscinodiscophyceae</taxon>
        <taxon>Thalassiosirophycidae</taxon>
        <taxon>Thalassiosirales</taxon>
        <taxon>Thalassiosiraceae</taxon>
        <taxon>Thalassiosira</taxon>
    </lineage>
</organism>
<evidence type="ECO:0000256" key="4">
    <source>
        <dbReference type="RuleBase" id="RU362121"/>
    </source>
</evidence>
<evidence type="ECO:0000259" key="6">
    <source>
        <dbReference type="PROSITE" id="PS50255"/>
    </source>
</evidence>
<dbReference type="eggNOG" id="KOG0536">
    <property type="taxonomic scope" value="Eukaryota"/>
</dbReference>
<evidence type="ECO:0000256" key="2">
    <source>
        <dbReference type="ARBA" id="ARBA00022723"/>
    </source>
</evidence>
<dbReference type="GO" id="GO:0005737">
    <property type="term" value="C:cytoplasm"/>
    <property type="evidence" value="ECO:0007669"/>
    <property type="project" value="TreeGrafter"/>
</dbReference>
<evidence type="ECO:0000313" key="8">
    <source>
        <dbReference type="Proteomes" id="UP000266841"/>
    </source>
</evidence>
<dbReference type="InterPro" id="IPR001199">
    <property type="entry name" value="Cyt_B5-like_heme/steroid-bd"/>
</dbReference>
<name>K0RU52_THAOC</name>
<dbReference type="PANTHER" id="PTHR46237:SF1">
    <property type="entry name" value="CYTOCHROME B5 REDUCTASE 4"/>
    <property type="match status" value="1"/>
</dbReference>
<dbReference type="PANTHER" id="PTHR46237">
    <property type="entry name" value="CYTOCHROME B5 REDUCTASE 4 FAMILY MEMBER"/>
    <property type="match status" value="1"/>
</dbReference>
<feature type="domain" description="Cytochrome b5 heme-binding" evidence="6">
    <location>
        <begin position="82"/>
        <end position="158"/>
    </location>
</feature>
<protein>
    <recommendedName>
        <fullName evidence="6">Cytochrome b5 heme-binding domain-containing protein</fullName>
    </recommendedName>
</protein>
<feature type="region of interest" description="Disordered" evidence="5">
    <location>
        <begin position="1"/>
        <end position="54"/>
    </location>
</feature>
<keyword evidence="1 4" id="KW-0349">Heme</keyword>
<keyword evidence="3 4" id="KW-0408">Iron</keyword>
<dbReference type="InterPro" id="IPR051872">
    <property type="entry name" value="Cytochrome_b5/Flavoprotein_Rdt"/>
</dbReference>
<evidence type="ECO:0000256" key="3">
    <source>
        <dbReference type="ARBA" id="ARBA00023004"/>
    </source>
</evidence>
<accession>K0RU52</accession>
<dbReference type="Pfam" id="PF00173">
    <property type="entry name" value="Cyt-b5"/>
    <property type="match status" value="1"/>
</dbReference>
<dbReference type="GO" id="GO:0046872">
    <property type="term" value="F:metal ion binding"/>
    <property type="evidence" value="ECO:0007669"/>
    <property type="project" value="UniProtKB-UniRule"/>
</dbReference>
<dbReference type="Proteomes" id="UP000266841">
    <property type="component" value="Unassembled WGS sequence"/>
</dbReference>
<dbReference type="SMART" id="SM01117">
    <property type="entry name" value="Cyt-b5"/>
    <property type="match status" value="1"/>
</dbReference>
<dbReference type="PROSITE" id="PS50255">
    <property type="entry name" value="CYTOCHROME_B5_2"/>
    <property type="match status" value="1"/>
</dbReference>
<comment type="similarity">
    <text evidence="4">Belongs to the cytochrome b5 family.</text>
</comment>